<evidence type="ECO:0000256" key="5">
    <source>
        <dbReference type="SAM" id="MobiDB-lite"/>
    </source>
</evidence>
<dbReference type="InterPro" id="IPR036397">
    <property type="entry name" value="RNaseH_sf"/>
</dbReference>
<dbReference type="PANTHER" id="PTHR42648:SF28">
    <property type="entry name" value="TRANSPOSON-ENCODED PROTEIN WITH RIBONUCLEASE H-LIKE AND RETROVIRUS ZINC FINGER-LIKE DOMAINS"/>
    <property type="match status" value="1"/>
</dbReference>
<evidence type="ECO:0000313" key="7">
    <source>
        <dbReference type="EMBL" id="CAL1359030.1"/>
    </source>
</evidence>
<keyword evidence="3" id="KW-0064">Aspartyl protease</keyword>
<dbReference type="Pfam" id="PF00665">
    <property type="entry name" value="rve"/>
    <property type="match status" value="1"/>
</dbReference>
<name>A0AAV2CT79_9ROSI</name>
<feature type="region of interest" description="Disordered" evidence="5">
    <location>
        <begin position="843"/>
        <end position="944"/>
    </location>
</feature>
<evidence type="ECO:0000256" key="1">
    <source>
        <dbReference type="ARBA" id="ARBA00022670"/>
    </source>
</evidence>
<dbReference type="GO" id="GO:0006508">
    <property type="term" value="P:proteolysis"/>
    <property type="evidence" value="ECO:0007669"/>
    <property type="project" value="UniProtKB-KW"/>
</dbReference>
<dbReference type="Pfam" id="PF22936">
    <property type="entry name" value="Pol_BBD"/>
    <property type="match status" value="1"/>
</dbReference>
<gene>
    <name evidence="7" type="ORF">LTRI10_LOCUS6546</name>
</gene>
<feature type="domain" description="Integrase catalytic" evidence="6">
    <location>
        <begin position="581"/>
        <end position="747"/>
    </location>
</feature>
<feature type="region of interest" description="Disordered" evidence="5">
    <location>
        <begin position="417"/>
        <end position="437"/>
    </location>
</feature>
<dbReference type="GO" id="GO:0015074">
    <property type="term" value="P:DNA integration"/>
    <property type="evidence" value="ECO:0007669"/>
    <property type="project" value="InterPro"/>
</dbReference>
<organism evidence="7 8">
    <name type="scientific">Linum trigynum</name>
    <dbReference type="NCBI Taxonomy" id="586398"/>
    <lineage>
        <taxon>Eukaryota</taxon>
        <taxon>Viridiplantae</taxon>
        <taxon>Streptophyta</taxon>
        <taxon>Embryophyta</taxon>
        <taxon>Tracheophyta</taxon>
        <taxon>Spermatophyta</taxon>
        <taxon>Magnoliopsida</taxon>
        <taxon>eudicotyledons</taxon>
        <taxon>Gunneridae</taxon>
        <taxon>Pentapetalae</taxon>
        <taxon>rosids</taxon>
        <taxon>fabids</taxon>
        <taxon>Malpighiales</taxon>
        <taxon>Linaceae</taxon>
        <taxon>Linum</taxon>
    </lineage>
</organism>
<dbReference type="Proteomes" id="UP001497516">
    <property type="component" value="Chromosome 10"/>
</dbReference>
<dbReference type="InterPro" id="IPR057670">
    <property type="entry name" value="SH3_retrovirus"/>
</dbReference>
<dbReference type="EMBL" id="OZ034814">
    <property type="protein sequence ID" value="CAL1359030.1"/>
    <property type="molecule type" value="Genomic_DNA"/>
</dbReference>
<evidence type="ECO:0000256" key="3">
    <source>
        <dbReference type="ARBA" id="ARBA00022750"/>
    </source>
</evidence>
<dbReference type="InterPro" id="IPR039537">
    <property type="entry name" value="Retrotran_Ty1/copia-like"/>
</dbReference>
<proteinExistence type="predicted"/>
<evidence type="ECO:0000313" key="8">
    <source>
        <dbReference type="Proteomes" id="UP001497516"/>
    </source>
</evidence>
<dbReference type="GO" id="GO:0004190">
    <property type="term" value="F:aspartic-type endopeptidase activity"/>
    <property type="evidence" value="ECO:0007669"/>
    <property type="project" value="UniProtKB-KW"/>
</dbReference>
<dbReference type="InterPro" id="IPR001584">
    <property type="entry name" value="Integrase_cat-core"/>
</dbReference>
<evidence type="ECO:0000256" key="4">
    <source>
        <dbReference type="ARBA" id="ARBA00022801"/>
    </source>
</evidence>
<dbReference type="Pfam" id="PF07727">
    <property type="entry name" value="RVT_2"/>
    <property type="match status" value="1"/>
</dbReference>
<keyword evidence="4" id="KW-0378">Hydrolase</keyword>
<protein>
    <recommendedName>
        <fullName evidence="6">Integrase catalytic domain-containing protein</fullName>
    </recommendedName>
</protein>
<dbReference type="PROSITE" id="PS50994">
    <property type="entry name" value="INTEGRASE"/>
    <property type="match status" value="1"/>
</dbReference>
<sequence>MEGTDAADAVDWHAANAQIIHWLVATVDIPTALSLRRFRTAHEMWSYICTTYSQNTASHQFEMEGEIARLAQGDRDVRVYYQECLHLWTEYDLLTVPLVPDVAAVAVQAERDRTRVLQFLAKLRPEFEPIRASLIHRNTTSVDSVVAELMREETRLRSQSQIDHATPHAEPAFAVGRPAAVSRPSSGRPTSAASTGTVTCFFCQETGHVQTYCIFCKSSGHIVSECPTLRRRGKLRPVPSFGSSTSRAVAYPVTAESSASLTRDQVNQMVQDALRDALSSAFSTGLPSGKSLRWMLDSAAFNHMTHHRSAFGTLRPISPMSLQVANGATLPVQGAGTASTGSVSLPDTLYVPQLVPNLVSVGKLTEDGCDVVFDYAGCVVQDRETGRVLGTGSKVGRSFILDDLRGRACMEPQGAWDGGGTSPTLGHQGKSGPQQACDGSKETCDEILSKENDFDAPVFSSNISVDSLWDLWHNRLGHPHDGRLKTMFSNNLLPDKLDLVKYAGDFSDCVSCLEAKASQSSFSSSDTVYDEPFDLVHSDLWGPSPVPDKLDLVKYAGDFSDCVSCLEAKASQSSFSSSDTVYDEPFDSVHSDLWGPSPVTSRLGYRYFALFIDHTTRFTWVYFLKQKSELTKVAKEFVQMVKTEFGKTIKVLRSDPGGEYTPNELLAFFKAEGILPQQSCPGVSQQNGVVERKNGHVLELTRAILFFSKVPTGFWVEAVHTIVYLINSQITPLLGQRSPYQALYSKLPDYSFLRIFGCTCFVLLQRKERHKLAPKVARCIFMGYSDKHKGYMCYDPVARRMRVAYHVKFLENHMHYHSSPTEASTAETLAFLQNWPSFETTPSIPLELTTDSSSTSSGTHGEPTSPTASGHGSPSSSSGSTSRDSSYGASSTSGSSSHSASSSPSSASSGSSSTATAQSTPPTPPVLPLRRSARSTLGRPPARMSDFISYSTEPIFVPRSYSQAVRDPRWNSAMRVEMDALEENHTWELVPRLDGMSVIGCRWVYTVKMLPDGAVDKFKARLVAQGFKQEYGIDYEETFAPVVKMQTVRSVFAVASMQGWPLLQLDVKNAFLHCDLKETIYMERPPGYDTGDSSMVCKLVRSLYGLKQAPRAWFEKFHSTLTQVGFAQSVNDPSLFTRNTVDGIVVLLVYVDDMIITGSDPDGIRDITAILRNAFNLKEMGEVSYFLGLEVHRSSQGLFVSQRKYILDLLDSAGFSDCVPCSTPMEQNLKLSRDQGEVMSDQSVYRSLVGSLIYLTHTRPNISYAVQVVSQYMGRATNLHLAAVHRLLRYLKQTQDVGMFFPAEGELTVEAFADADYAGCVDTRRSTSGWCIRVGNSFVSWRCRKQDKVSKSSTEAEYRSMSEVSSELVWIHRLLEELGVRC</sequence>
<evidence type="ECO:0000256" key="2">
    <source>
        <dbReference type="ARBA" id="ARBA00022723"/>
    </source>
</evidence>
<keyword evidence="8" id="KW-1185">Reference proteome</keyword>
<dbReference type="InterPro" id="IPR054722">
    <property type="entry name" value="PolX-like_BBD"/>
</dbReference>
<dbReference type="Gene3D" id="3.30.420.10">
    <property type="entry name" value="Ribonuclease H-like superfamily/Ribonuclease H"/>
    <property type="match status" value="1"/>
</dbReference>
<dbReference type="InterPro" id="IPR012337">
    <property type="entry name" value="RNaseH-like_sf"/>
</dbReference>
<feature type="compositionally biased region" description="Low complexity" evidence="5">
    <location>
        <begin position="846"/>
        <end position="920"/>
    </location>
</feature>
<dbReference type="InterPro" id="IPR036875">
    <property type="entry name" value="Znf_CCHC_sf"/>
</dbReference>
<dbReference type="SUPFAM" id="SSF57756">
    <property type="entry name" value="Retrovirus zinc finger-like domains"/>
    <property type="match status" value="1"/>
</dbReference>
<dbReference type="SUPFAM" id="SSF56672">
    <property type="entry name" value="DNA/RNA polymerases"/>
    <property type="match status" value="1"/>
</dbReference>
<dbReference type="InterPro" id="IPR013103">
    <property type="entry name" value="RVT_2"/>
</dbReference>
<dbReference type="InterPro" id="IPR025724">
    <property type="entry name" value="GAG-pre-integrase_dom"/>
</dbReference>
<dbReference type="CDD" id="cd09272">
    <property type="entry name" value="RNase_HI_RT_Ty1"/>
    <property type="match status" value="1"/>
</dbReference>
<dbReference type="SUPFAM" id="SSF53098">
    <property type="entry name" value="Ribonuclease H-like"/>
    <property type="match status" value="1"/>
</dbReference>
<dbReference type="GO" id="GO:0003676">
    <property type="term" value="F:nucleic acid binding"/>
    <property type="evidence" value="ECO:0007669"/>
    <property type="project" value="InterPro"/>
</dbReference>
<dbReference type="Pfam" id="PF25597">
    <property type="entry name" value="SH3_retrovirus"/>
    <property type="match status" value="1"/>
</dbReference>
<keyword evidence="1" id="KW-0645">Protease</keyword>
<evidence type="ECO:0000259" key="6">
    <source>
        <dbReference type="PROSITE" id="PS50994"/>
    </source>
</evidence>
<accession>A0AAV2CT79</accession>
<dbReference type="PANTHER" id="PTHR42648">
    <property type="entry name" value="TRANSPOSASE, PUTATIVE-RELATED"/>
    <property type="match status" value="1"/>
</dbReference>
<reference evidence="7 8" key="1">
    <citation type="submission" date="2024-04" db="EMBL/GenBank/DDBJ databases">
        <authorList>
            <person name="Fracassetti M."/>
        </authorList>
    </citation>
    <scope>NUCLEOTIDE SEQUENCE [LARGE SCALE GENOMIC DNA]</scope>
</reference>
<dbReference type="Pfam" id="PF13976">
    <property type="entry name" value="gag_pre-integrs"/>
    <property type="match status" value="1"/>
</dbReference>
<keyword evidence="2" id="KW-0479">Metal-binding</keyword>
<dbReference type="InterPro" id="IPR043502">
    <property type="entry name" value="DNA/RNA_pol_sf"/>
</dbReference>
<dbReference type="GO" id="GO:0008270">
    <property type="term" value="F:zinc ion binding"/>
    <property type="evidence" value="ECO:0007669"/>
    <property type="project" value="InterPro"/>
</dbReference>